<proteinExistence type="predicted"/>
<evidence type="ECO:0000259" key="1">
    <source>
        <dbReference type="Pfam" id="PF13568"/>
    </source>
</evidence>
<name>A0ABV6YNH2_UNCEI</name>
<dbReference type="Proteomes" id="UP001594288">
    <property type="component" value="Unassembled WGS sequence"/>
</dbReference>
<accession>A0ABV6YNH2</accession>
<comment type="caution">
    <text evidence="2">The sequence shown here is derived from an EMBL/GenBank/DDBJ whole genome shotgun (WGS) entry which is preliminary data.</text>
</comment>
<evidence type="ECO:0000313" key="2">
    <source>
        <dbReference type="EMBL" id="MFC1799492.1"/>
    </source>
</evidence>
<gene>
    <name evidence="2" type="ORF">ACFL2Z_01080</name>
</gene>
<dbReference type="Pfam" id="PF13568">
    <property type="entry name" value="OMP_b-brl_2"/>
    <property type="match status" value="1"/>
</dbReference>
<keyword evidence="3" id="KW-1185">Reference proteome</keyword>
<dbReference type="EMBL" id="JBHPEI010000009">
    <property type="protein sequence ID" value="MFC1799492.1"/>
    <property type="molecule type" value="Genomic_DNA"/>
</dbReference>
<reference evidence="2 3" key="1">
    <citation type="submission" date="2024-09" db="EMBL/GenBank/DDBJ databases">
        <authorList>
            <person name="D'Angelo T."/>
        </authorList>
    </citation>
    <scope>NUCLEOTIDE SEQUENCE [LARGE SCALE GENOMIC DNA]</scope>
    <source>
        <strain evidence="2">SAG AM-311-F02</strain>
    </source>
</reference>
<dbReference type="InterPro" id="IPR025665">
    <property type="entry name" value="Beta-barrel_OMP_2"/>
</dbReference>
<sequence>MWWSWGQEPGKRKQEELQSMRIHRVSFGLLLSFLMICGLTHSDAFSQSVVLGVKGGLSIPNLKGGDTPQSEGYTSRLAPTFGAFISFEFDSPFAIRGEVLFAGQGGQRNGMQPIFAENLAGLPVPLGMDLYADFENETILNYLEIPVLACYSFIRDKSGFDVYVDAGPYLGILLNAEVVTSGTSTIYLDKAGTMPLEINDYPLPPQNFDNKVDIADKLNDINVGIAGGVGSNYTFGRHQLTIDLRGSYGFIPIQADKENGSNYTGSVYITLGYGYSI</sequence>
<evidence type="ECO:0000313" key="3">
    <source>
        <dbReference type="Proteomes" id="UP001594288"/>
    </source>
</evidence>
<protein>
    <submittedName>
        <fullName evidence="2">Porin family protein</fullName>
    </submittedName>
</protein>
<feature type="domain" description="Outer membrane protein beta-barrel" evidence="1">
    <location>
        <begin position="45"/>
        <end position="253"/>
    </location>
</feature>
<organism evidence="2 3">
    <name type="scientific">Eiseniibacteriota bacterium</name>
    <dbReference type="NCBI Taxonomy" id="2212470"/>
    <lineage>
        <taxon>Bacteria</taxon>
        <taxon>Candidatus Eiseniibacteriota</taxon>
    </lineage>
</organism>